<protein>
    <submittedName>
        <fullName evidence="2">Uncharacterized protein</fullName>
    </submittedName>
</protein>
<evidence type="ECO:0000256" key="1">
    <source>
        <dbReference type="SAM" id="MobiDB-lite"/>
    </source>
</evidence>
<feature type="region of interest" description="Disordered" evidence="1">
    <location>
        <begin position="1"/>
        <end position="21"/>
    </location>
</feature>
<reference evidence="2 3" key="1">
    <citation type="submission" date="2020-07" db="EMBL/GenBank/DDBJ databases">
        <title>Sequencing the genomes of 1000 actinobacteria strains.</title>
        <authorList>
            <person name="Klenk H.-P."/>
        </authorList>
    </citation>
    <scope>NUCLEOTIDE SEQUENCE [LARGE SCALE GENOMIC DNA]</scope>
    <source>
        <strain evidence="2 3">DSM 45763</strain>
    </source>
</reference>
<dbReference type="EMBL" id="JACCCO010000002">
    <property type="protein sequence ID" value="NYF41954.1"/>
    <property type="molecule type" value="Genomic_DNA"/>
</dbReference>
<accession>A0A852V413</accession>
<sequence length="133" mass="13444">MVVRQVEGLGEVTDPAAGDDGDLTVVRGLDAGDQPQQRGLAGAVLPDDPGVLAGPDGEGDVVKNRPVAVRLGNVVKGELGGQGFPPEDGMNGSSRCPAGCPLLLPSLVAVAGLNATSCVKMEYARRDAERANG</sequence>
<organism evidence="2 3">
    <name type="scientific">Streptosporangium sandarakinum</name>
    <dbReference type="NCBI Taxonomy" id="1260955"/>
    <lineage>
        <taxon>Bacteria</taxon>
        <taxon>Bacillati</taxon>
        <taxon>Actinomycetota</taxon>
        <taxon>Actinomycetes</taxon>
        <taxon>Streptosporangiales</taxon>
        <taxon>Streptosporangiaceae</taxon>
        <taxon>Streptosporangium</taxon>
    </lineage>
</organism>
<name>A0A852V413_9ACTN</name>
<evidence type="ECO:0000313" key="2">
    <source>
        <dbReference type="EMBL" id="NYF41954.1"/>
    </source>
</evidence>
<dbReference type="Proteomes" id="UP000576393">
    <property type="component" value="Unassembled WGS sequence"/>
</dbReference>
<evidence type="ECO:0000313" key="3">
    <source>
        <dbReference type="Proteomes" id="UP000576393"/>
    </source>
</evidence>
<proteinExistence type="predicted"/>
<gene>
    <name evidence="2" type="ORF">HDA43_004155</name>
</gene>
<dbReference type="AlphaFoldDB" id="A0A852V413"/>
<comment type="caution">
    <text evidence="2">The sequence shown here is derived from an EMBL/GenBank/DDBJ whole genome shotgun (WGS) entry which is preliminary data.</text>
</comment>
<keyword evidence="3" id="KW-1185">Reference proteome</keyword>